<evidence type="ECO:0000313" key="3">
    <source>
        <dbReference type="EMBL" id="RSH82921.1"/>
    </source>
</evidence>
<proteinExistence type="predicted"/>
<name>A0A427XVZ9_9TREE</name>
<evidence type="ECO:0000256" key="1">
    <source>
        <dbReference type="ARBA" id="ARBA00022801"/>
    </source>
</evidence>
<dbReference type="PANTHER" id="PTHR31956:SF8">
    <property type="entry name" value="ACID PHOSPHATASE PHOA (AFU_ORTHOLOGUE AFUA_1G03570)"/>
    <property type="match status" value="1"/>
</dbReference>
<dbReference type="Proteomes" id="UP000279259">
    <property type="component" value="Unassembled WGS sequence"/>
</dbReference>
<reference evidence="3 4" key="1">
    <citation type="submission" date="2018-11" db="EMBL/GenBank/DDBJ databases">
        <title>Genome sequence of Saitozyma podzolica DSM 27192.</title>
        <authorList>
            <person name="Aliyu H."/>
            <person name="Gorte O."/>
            <person name="Ochsenreither K."/>
        </authorList>
    </citation>
    <scope>NUCLEOTIDE SEQUENCE [LARGE SCALE GENOMIC DNA]</scope>
    <source>
        <strain evidence="3 4">DSM 27192</strain>
    </source>
</reference>
<keyword evidence="4" id="KW-1185">Reference proteome</keyword>
<dbReference type="GO" id="GO:0016788">
    <property type="term" value="F:hydrolase activity, acting on ester bonds"/>
    <property type="evidence" value="ECO:0007669"/>
    <property type="project" value="InterPro"/>
</dbReference>
<dbReference type="PANTHER" id="PTHR31956">
    <property type="entry name" value="NON-SPECIFIC PHOSPHOLIPASE C4-RELATED"/>
    <property type="match status" value="1"/>
</dbReference>
<sequence length="408" mass="44891">MFCTSFAWAAFNFVAAVAAAPAPFTAPFVGGGVYQASDPRLKDYAVASTPPFSPSVYGDYYVWRVDNNTVGVSNATAVEAPLGLTNYGSDNTVYPYFEIEKPCDKPVDFSSEYEGKGTFKKILHILFENEVFSWTMSSPYWRVLATRGKLLTNSHGVSHPSLPNYAAFIAGDTFGMAAENFFNVKGSTIYDLLDHKGIDYATYAEWYTPSNTSRGPCDCNQSPFMGPLDGSNPDWSSPVYRRLDVPALLFSSYTTNYTRCSKIYNATDKFAQDVNDGSLPPYSFYVPDMLHNGHDPASDSDYLHQNDEAGRWLLSFLDLYLPALQEQGTLVVASFDEATWTNDSDAVPNNNNSIVTMLFGSGVTPNTMDDTYITHYGALIGAINNFGLGSLSRNDTNVTNGDLTNLVW</sequence>
<dbReference type="Pfam" id="PF04185">
    <property type="entry name" value="Phosphoesterase"/>
    <property type="match status" value="1"/>
</dbReference>
<dbReference type="AlphaFoldDB" id="A0A427XVZ9"/>
<comment type="caution">
    <text evidence="3">The sequence shown here is derived from an EMBL/GenBank/DDBJ whole genome shotgun (WGS) entry which is preliminary data.</text>
</comment>
<evidence type="ECO:0000313" key="4">
    <source>
        <dbReference type="Proteomes" id="UP000279259"/>
    </source>
</evidence>
<dbReference type="EMBL" id="RSCD01000026">
    <property type="protein sequence ID" value="RSH82921.1"/>
    <property type="molecule type" value="Genomic_DNA"/>
</dbReference>
<feature type="signal peptide" evidence="2">
    <location>
        <begin position="1"/>
        <end position="19"/>
    </location>
</feature>
<feature type="chain" id="PRO_5019255810" description="Acid phosphatase" evidence="2">
    <location>
        <begin position="20"/>
        <end position="408"/>
    </location>
</feature>
<dbReference type="InterPro" id="IPR007312">
    <property type="entry name" value="Phosphoesterase"/>
</dbReference>
<protein>
    <recommendedName>
        <fullName evidence="5">Acid phosphatase</fullName>
    </recommendedName>
</protein>
<evidence type="ECO:0008006" key="5">
    <source>
        <dbReference type="Google" id="ProtNLM"/>
    </source>
</evidence>
<accession>A0A427XVZ9</accession>
<evidence type="ECO:0000256" key="2">
    <source>
        <dbReference type="SAM" id="SignalP"/>
    </source>
</evidence>
<dbReference type="GO" id="GO:0009395">
    <property type="term" value="P:phospholipid catabolic process"/>
    <property type="evidence" value="ECO:0007669"/>
    <property type="project" value="TreeGrafter"/>
</dbReference>
<gene>
    <name evidence="3" type="ORF">EHS25_005911</name>
</gene>
<organism evidence="3 4">
    <name type="scientific">Saitozyma podzolica</name>
    <dbReference type="NCBI Taxonomy" id="1890683"/>
    <lineage>
        <taxon>Eukaryota</taxon>
        <taxon>Fungi</taxon>
        <taxon>Dikarya</taxon>
        <taxon>Basidiomycota</taxon>
        <taxon>Agaricomycotina</taxon>
        <taxon>Tremellomycetes</taxon>
        <taxon>Tremellales</taxon>
        <taxon>Trimorphomycetaceae</taxon>
        <taxon>Saitozyma</taxon>
    </lineage>
</organism>
<keyword evidence="2" id="KW-0732">Signal</keyword>
<keyword evidence="1" id="KW-0378">Hydrolase</keyword>
<dbReference type="OrthoDB" id="5135119at2759"/>